<dbReference type="InterPro" id="IPR049156">
    <property type="entry name" value="Phage_chap_TAC_15-like"/>
</dbReference>
<evidence type="ECO:0000313" key="2">
    <source>
        <dbReference type="Proteomes" id="UP000191240"/>
    </source>
</evidence>
<name>A0A1M6CLL8_9FIRM</name>
<gene>
    <name evidence="1" type="ORF">SAMN02745671_01170</name>
</gene>
<evidence type="ECO:0000313" key="1">
    <source>
        <dbReference type="EMBL" id="SHI61849.1"/>
    </source>
</evidence>
<dbReference type="RefSeq" id="WP_080325643.1">
    <property type="nucleotide sequence ID" value="NZ_FQYW01000008.1"/>
</dbReference>
<dbReference type="Proteomes" id="UP000191240">
    <property type="component" value="Unassembled WGS sequence"/>
</dbReference>
<organism evidence="1 2">
    <name type="scientific">Anaerovibrio lipolyticus DSM 3074</name>
    <dbReference type="NCBI Taxonomy" id="1120997"/>
    <lineage>
        <taxon>Bacteria</taxon>
        <taxon>Bacillati</taxon>
        <taxon>Bacillota</taxon>
        <taxon>Negativicutes</taxon>
        <taxon>Selenomonadales</taxon>
        <taxon>Selenomonadaceae</taxon>
        <taxon>Anaerovibrio</taxon>
    </lineage>
</organism>
<dbReference type="EMBL" id="FQYW01000008">
    <property type="protein sequence ID" value="SHI61849.1"/>
    <property type="molecule type" value="Genomic_DNA"/>
</dbReference>
<dbReference type="AlphaFoldDB" id="A0A1M6CLL8"/>
<sequence length="162" mass="18344">MNKPAEYRQGESLFLIRQFEPFESLSILADLQKILGPVISGAAKAVEERNLDREINMVFMAKLFGGIFEELPSKLNGEQFEHIARTLLKADYISFSHDGAEKNLVKFTETVIDEYYTGRPLDLIALMIQVAKVNYLDFTKLSAIPAGWREILEGLGLIYQAK</sequence>
<accession>A0A1M6CLL8</accession>
<proteinExistence type="predicted"/>
<dbReference type="Pfam" id="PF21822">
    <property type="entry name" value="Phage_TAC_15"/>
    <property type="match status" value="1"/>
</dbReference>
<protein>
    <submittedName>
        <fullName evidence="1">Uncharacterized protein</fullName>
    </submittedName>
</protein>
<reference evidence="1 2" key="1">
    <citation type="submission" date="2016-11" db="EMBL/GenBank/DDBJ databases">
        <authorList>
            <person name="Jaros S."/>
            <person name="Januszkiewicz K."/>
            <person name="Wedrychowicz H."/>
        </authorList>
    </citation>
    <scope>NUCLEOTIDE SEQUENCE [LARGE SCALE GENOMIC DNA]</scope>
    <source>
        <strain evidence="1 2">DSM 3074</strain>
    </source>
</reference>
<dbReference type="OrthoDB" id="3036032at2"/>